<keyword evidence="2" id="KW-1185">Reference proteome</keyword>
<reference evidence="1" key="1">
    <citation type="submission" date="2018-02" db="EMBL/GenBank/DDBJ databases">
        <title>The genomes of Aspergillus section Nigri reveals drivers in fungal speciation.</title>
        <authorList>
            <consortium name="DOE Joint Genome Institute"/>
            <person name="Vesth T.C."/>
            <person name="Nybo J."/>
            <person name="Theobald S."/>
            <person name="Brandl J."/>
            <person name="Frisvad J.C."/>
            <person name="Nielsen K.F."/>
            <person name="Lyhne E.K."/>
            <person name="Kogle M.E."/>
            <person name="Kuo A."/>
            <person name="Riley R."/>
            <person name="Clum A."/>
            <person name="Nolan M."/>
            <person name="Lipzen A."/>
            <person name="Salamov A."/>
            <person name="Henrissat B."/>
            <person name="Wiebenga A."/>
            <person name="De vries R.P."/>
            <person name="Grigoriev I.V."/>
            <person name="Mortensen U.H."/>
            <person name="Andersen M.R."/>
            <person name="Baker S.E."/>
        </authorList>
    </citation>
    <scope>NUCLEOTIDE SEQUENCE</scope>
    <source>
        <strain evidence="1">CBS 121060</strain>
    </source>
</reference>
<accession>A0ACD1HDW5</accession>
<gene>
    <name evidence="1" type="ORF">BO66DRAFT_390594</name>
</gene>
<evidence type="ECO:0000313" key="2">
    <source>
        <dbReference type="Proteomes" id="UP000249661"/>
    </source>
</evidence>
<sequence>MSSTTPTTTTTTTKLQAIYTAPHQQSQTFTQPIAAPLPAAAAATSSTDPAHTQTKIAYLAELRKQVPALQNEINIFLTEKMEEDKRAADGQLSEKEAKEEANYGEEVVDEEEDA</sequence>
<name>A0ACD1HDW5_9EURO</name>
<dbReference type="Proteomes" id="UP000249661">
    <property type="component" value="Unassembled WGS sequence"/>
</dbReference>
<proteinExistence type="predicted"/>
<organism evidence="1 2">
    <name type="scientific">Aspergillus aculeatinus CBS 121060</name>
    <dbReference type="NCBI Taxonomy" id="1448322"/>
    <lineage>
        <taxon>Eukaryota</taxon>
        <taxon>Fungi</taxon>
        <taxon>Dikarya</taxon>
        <taxon>Ascomycota</taxon>
        <taxon>Pezizomycotina</taxon>
        <taxon>Eurotiomycetes</taxon>
        <taxon>Eurotiomycetidae</taxon>
        <taxon>Eurotiales</taxon>
        <taxon>Aspergillaceae</taxon>
        <taxon>Aspergillus</taxon>
        <taxon>Aspergillus subgen. Circumdati</taxon>
    </lineage>
</organism>
<evidence type="ECO:0000313" key="1">
    <source>
        <dbReference type="EMBL" id="RAH71743.1"/>
    </source>
</evidence>
<dbReference type="EMBL" id="KZ824947">
    <property type="protein sequence ID" value="RAH71743.1"/>
    <property type="molecule type" value="Genomic_DNA"/>
</dbReference>
<protein>
    <submittedName>
        <fullName evidence="1">Gon7-domain-containing protein</fullName>
    </submittedName>
</protein>